<evidence type="ECO:0000313" key="2">
    <source>
        <dbReference type="EMBL" id="MTE11340.1"/>
    </source>
</evidence>
<dbReference type="EMBL" id="WMBB01000001">
    <property type="protein sequence ID" value="MTE11340.1"/>
    <property type="molecule type" value="Genomic_DNA"/>
</dbReference>
<sequence length="80" mass="8511">MSTPPVPEIPHRFTDPRPVLAVGALGFLIATAAVWLNDAWAAARPVCLMGLAVGLLAYTIFAIQRRSARRGDKGAQLGLD</sequence>
<dbReference type="Pfam" id="PF10745">
    <property type="entry name" value="DUF2530"/>
    <property type="match status" value="1"/>
</dbReference>
<dbReference type="SUPFAM" id="SSF103473">
    <property type="entry name" value="MFS general substrate transporter"/>
    <property type="match status" value="1"/>
</dbReference>
<name>A0A6I3KS10_9NOCA</name>
<dbReference type="InterPro" id="IPR036259">
    <property type="entry name" value="MFS_trans_sf"/>
</dbReference>
<accession>A0A6I3KS10</accession>
<keyword evidence="1" id="KW-0472">Membrane</keyword>
<gene>
    <name evidence="2" type="ORF">GLP40_00850</name>
</gene>
<comment type="caution">
    <text evidence="2">The sequence shown here is derived from an EMBL/GenBank/DDBJ whole genome shotgun (WGS) entry which is preliminary data.</text>
</comment>
<dbReference type="RefSeq" id="WP_328289535.1">
    <property type="nucleotide sequence ID" value="NZ_WMBB01000001.1"/>
</dbReference>
<keyword evidence="1" id="KW-0812">Transmembrane</keyword>
<proteinExistence type="predicted"/>
<keyword evidence="3" id="KW-1185">Reference proteome</keyword>
<dbReference type="InterPro" id="IPR019681">
    <property type="entry name" value="DUF2530"/>
</dbReference>
<protein>
    <submittedName>
        <fullName evidence="2">DUF2530 domain-containing protein</fullName>
    </submittedName>
</protein>
<reference evidence="2 3" key="1">
    <citation type="submission" date="2019-11" db="EMBL/GenBank/DDBJ databases">
        <title>Nocardia sp. nov. CT2-14 isolated from soil.</title>
        <authorList>
            <person name="Kanchanasin P."/>
            <person name="Tanasupawat S."/>
            <person name="Yuki M."/>
            <person name="Kudo T."/>
        </authorList>
    </citation>
    <scope>NUCLEOTIDE SEQUENCE [LARGE SCALE GENOMIC DNA]</scope>
    <source>
        <strain evidence="2 3">CT2-14</strain>
    </source>
</reference>
<keyword evidence="1" id="KW-1133">Transmembrane helix</keyword>
<feature type="transmembrane region" description="Helical" evidence="1">
    <location>
        <begin position="42"/>
        <end position="63"/>
    </location>
</feature>
<dbReference type="AlphaFoldDB" id="A0A6I3KS10"/>
<dbReference type="Proteomes" id="UP000432464">
    <property type="component" value="Unassembled WGS sequence"/>
</dbReference>
<feature type="transmembrane region" description="Helical" evidence="1">
    <location>
        <begin position="19"/>
        <end position="36"/>
    </location>
</feature>
<organism evidence="2 3">
    <name type="scientific">Nocardia aurantiaca</name>
    <dbReference type="NCBI Taxonomy" id="2675850"/>
    <lineage>
        <taxon>Bacteria</taxon>
        <taxon>Bacillati</taxon>
        <taxon>Actinomycetota</taxon>
        <taxon>Actinomycetes</taxon>
        <taxon>Mycobacteriales</taxon>
        <taxon>Nocardiaceae</taxon>
        <taxon>Nocardia</taxon>
    </lineage>
</organism>
<evidence type="ECO:0000313" key="3">
    <source>
        <dbReference type="Proteomes" id="UP000432464"/>
    </source>
</evidence>
<evidence type="ECO:0000256" key="1">
    <source>
        <dbReference type="SAM" id="Phobius"/>
    </source>
</evidence>